<dbReference type="Gene3D" id="3.40.50.300">
    <property type="entry name" value="P-loop containing nucleotide triphosphate hydrolases"/>
    <property type="match status" value="1"/>
</dbReference>
<comment type="similarity">
    <text evidence="10 11">Belongs to the peptidase S16 family.</text>
</comment>
<evidence type="ECO:0000313" key="17">
    <source>
        <dbReference type="Proteomes" id="UP001445076"/>
    </source>
</evidence>
<evidence type="ECO:0000256" key="8">
    <source>
        <dbReference type="PIRSR" id="PIRSR001174-1"/>
    </source>
</evidence>
<dbReference type="SMART" id="SM00464">
    <property type="entry name" value="LON"/>
    <property type="match status" value="1"/>
</dbReference>
<dbReference type="Gene3D" id="1.10.8.60">
    <property type="match status" value="1"/>
</dbReference>
<keyword evidence="1" id="KW-0963">Cytoplasm</keyword>
<keyword evidence="6 9" id="KW-0067">ATP-binding</keyword>
<dbReference type="Pfam" id="PF05362">
    <property type="entry name" value="Lon_C"/>
    <property type="match status" value="1"/>
</dbReference>
<dbReference type="SUPFAM" id="SSF54211">
    <property type="entry name" value="Ribosomal protein S5 domain 2-like"/>
    <property type="match status" value="1"/>
</dbReference>
<comment type="caution">
    <text evidence="16">The sequence shown here is derived from an EMBL/GenBank/DDBJ whole genome shotgun (WGS) entry which is preliminary data.</text>
</comment>
<dbReference type="AlphaFoldDB" id="A0AAW0WTT6"/>
<dbReference type="Gene3D" id="3.30.230.10">
    <property type="match status" value="1"/>
</dbReference>
<keyword evidence="5 10" id="KW-0720">Serine protease</keyword>
<evidence type="ECO:0000256" key="12">
    <source>
        <dbReference type="RuleBase" id="RU000592"/>
    </source>
</evidence>
<dbReference type="FunFam" id="3.40.50.300:FF:000382">
    <property type="entry name" value="Lon protease homolog 2, peroxisomal"/>
    <property type="match status" value="1"/>
</dbReference>
<dbReference type="InterPro" id="IPR003959">
    <property type="entry name" value="ATPase_AAA_core"/>
</dbReference>
<evidence type="ECO:0000256" key="13">
    <source>
        <dbReference type="SAM" id="MobiDB-lite"/>
    </source>
</evidence>
<dbReference type="InterPro" id="IPR008268">
    <property type="entry name" value="Peptidase_S16_AS"/>
</dbReference>
<keyword evidence="4 10" id="KW-0378">Hydrolase</keyword>
<dbReference type="GO" id="GO:0006508">
    <property type="term" value="P:proteolysis"/>
    <property type="evidence" value="ECO:0007669"/>
    <property type="project" value="UniProtKB-KW"/>
</dbReference>
<dbReference type="Gene3D" id="2.30.130.40">
    <property type="entry name" value="LON domain-like"/>
    <property type="match status" value="1"/>
</dbReference>
<evidence type="ECO:0000259" key="15">
    <source>
        <dbReference type="PROSITE" id="PS51787"/>
    </source>
</evidence>
<keyword evidence="2 10" id="KW-0645">Protease</keyword>
<dbReference type="PIRSF" id="PIRSF001174">
    <property type="entry name" value="Lon_proteas"/>
    <property type="match status" value="1"/>
</dbReference>
<dbReference type="InterPro" id="IPR014721">
    <property type="entry name" value="Ribsml_uS5_D2-typ_fold_subgr"/>
</dbReference>
<dbReference type="GO" id="GO:0005524">
    <property type="term" value="F:ATP binding"/>
    <property type="evidence" value="ECO:0007669"/>
    <property type="project" value="UniProtKB-KW"/>
</dbReference>
<dbReference type="Proteomes" id="UP001445076">
    <property type="component" value="Unassembled WGS sequence"/>
</dbReference>
<dbReference type="EMBL" id="JARKIK010000046">
    <property type="protein sequence ID" value="KAK8735690.1"/>
    <property type="molecule type" value="Genomic_DNA"/>
</dbReference>
<dbReference type="InterPro" id="IPR054594">
    <property type="entry name" value="Lon_lid"/>
</dbReference>
<evidence type="ECO:0000256" key="5">
    <source>
        <dbReference type="ARBA" id="ARBA00022825"/>
    </source>
</evidence>
<evidence type="ECO:0000256" key="4">
    <source>
        <dbReference type="ARBA" id="ARBA00022801"/>
    </source>
</evidence>
<dbReference type="GO" id="GO:0016887">
    <property type="term" value="F:ATP hydrolysis activity"/>
    <property type="evidence" value="ECO:0007669"/>
    <property type="project" value="InterPro"/>
</dbReference>
<dbReference type="Pfam" id="PF02190">
    <property type="entry name" value="LON_substr_bdg"/>
    <property type="match status" value="1"/>
</dbReference>
<evidence type="ECO:0000256" key="11">
    <source>
        <dbReference type="RuleBase" id="RU000591"/>
    </source>
</evidence>
<evidence type="ECO:0000256" key="7">
    <source>
        <dbReference type="ARBA" id="ARBA00023016"/>
    </source>
</evidence>
<dbReference type="GO" id="GO:0030163">
    <property type="term" value="P:protein catabolic process"/>
    <property type="evidence" value="ECO:0007669"/>
    <property type="project" value="InterPro"/>
</dbReference>
<dbReference type="PANTHER" id="PTHR10046">
    <property type="entry name" value="ATP DEPENDENT LON PROTEASE FAMILY MEMBER"/>
    <property type="match status" value="1"/>
</dbReference>
<sequence>ESQKSGLSAAVDLKMGLPHVTIPKKLPLIVVADGVLLPGSTIRIPVTTVKNINLVRSRLTSGSKLASTIIGIVTKEPGKESKVNALHEIGTAGVVIQVTGTNWPRPSYSLLVTGLCRFRLQSIIQEHPYPVAIVTQLDDIKDITDENDEQPTELVSEFKEAAQKLINLLDISVPAVAKLKDLVERVPSRQLADVVAALVRATLPERLQVLDAIDVATRLRVTLPLLLRHIQRLKDVREAGSEEGNKENRIVHISRGGRNLLPDPDSLDDSENEVAELEEKIKATNMPEEVHKAAVKELGRLKRMAQHMPDYSMTRNYLDLIVELPWSITVKETCNIRKAREDLDADHYGLQKVKRRVLEYLAVRQLRGDLKGPILCFVGPPGVGKTSIAKSIATTLGRPYCRMSLGGVSDQHDIRGHRRTYIGAMPGRVIQALRNVKVKNPVMLLDEIDKLGTGIHGDPGAALLEVLDPEQNSTFTDTYLNLPFDLSQVLFVATANSLSTIATPLLDRMEVIHVPGYTQEEKVMIGQLHLLPKQLQEHGLSSDILDMSKESIATIIGEYTREAGVRTLERKIGAVCRAIAVQVAEKRRDHEDEAKTSEEMITEAEDRDRRTEQHADETREIELRQEVGEVPQQSGINLSKLREHMDLPVIVDPKLIYDILGPPIFQSGLAGRVSVPGVAVGLAWTPVGGEVMVVEASRTVGDSGLTLTGQLGSVMQESAKIAMSWVRQHAFLLQLDKDFMKDEEIHMHFPAGAINKDGPSAGVTILTVLVSLLSNRCVRSDVAMTGEITLNGVVLPVGGIKEKLLAAHRAGLTTVVIPAANKKDLEDIPNSVLNEIEVVLVNTVEEVLQAAFDDFTDILGENDDGVPAKPLPSKL</sequence>
<feature type="compositionally biased region" description="Basic and acidic residues" evidence="13">
    <location>
        <begin position="239"/>
        <end position="250"/>
    </location>
</feature>
<dbReference type="GO" id="GO:0004176">
    <property type="term" value="F:ATP-dependent peptidase activity"/>
    <property type="evidence" value="ECO:0007669"/>
    <property type="project" value="UniProtKB-UniRule"/>
</dbReference>
<dbReference type="Pfam" id="PF00004">
    <property type="entry name" value="AAA"/>
    <property type="match status" value="1"/>
</dbReference>
<dbReference type="PROSITE" id="PS01046">
    <property type="entry name" value="LON_SER"/>
    <property type="match status" value="1"/>
</dbReference>
<dbReference type="CDD" id="cd19500">
    <property type="entry name" value="RecA-like_Lon"/>
    <property type="match status" value="1"/>
</dbReference>
<dbReference type="InterPro" id="IPR027417">
    <property type="entry name" value="P-loop_NTPase"/>
</dbReference>
<keyword evidence="17" id="KW-1185">Reference proteome</keyword>
<dbReference type="Gene3D" id="1.20.58.1480">
    <property type="match status" value="1"/>
</dbReference>
<evidence type="ECO:0000256" key="6">
    <source>
        <dbReference type="ARBA" id="ARBA00022840"/>
    </source>
</evidence>
<evidence type="ECO:0000259" key="14">
    <source>
        <dbReference type="PROSITE" id="PS51786"/>
    </source>
</evidence>
<protein>
    <recommendedName>
        <fullName evidence="12">Lon protease homolog</fullName>
        <ecNumber evidence="12">3.4.21.-</ecNumber>
    </recommendedName>
</protein>
<dbReference type="SUPFAM" id="SSF88697">
    <property type="entry name" value="PUA domain-like"/>
    <property type="match status" value="1"/>
</dbReference>
<evidence type="ECO:0000256" key="2">
    <source>
        <dbReference type="ARBA" id="ARBA00022670"/>
    </source>
</evidence>
<name>A0AAW0WTT6_CHEQU</name>
<dbReference type="PROSITE" id="PS51787">
    <property type="entry name" value="LON_N"/>
    <property type="match status" value="1"/>
</dbReference>
<feature type="active site" evidence="8 10">
    <location>
        <position position="803"/>
    </location>
</feature>
<dbReference type="NCBIfam" id="TIGR00763">
    <property type="entry name" value="lon"/>
    <property type="match status" value="1"/>
</dbReference>
<proteinExistence type="inferred from homology"/>
<dbReference type="FunFam" id="1.20.5.5270:FF:000002">
    <property type="entry name" value="Lon protease homolog"/>
    <property type="match status" value="1"/>
</dbReference>
<evidence type="ECO:0000256" key="1">
    <source>
        <dbReference type="ARBA" id="ARBA00022490"/>
    </source>
</evidence>
<evidence type="ECO:0000256" key="3">
    <source>
        <dbReference type="ARBA" id="ARBA00022741"/>
    </source>
</evidence>
<dbReference type="SUPFAM" id="SSF52540">
    <property type="entry name" value="P-loop containing nucleoside triphosphate hydrolases"/>
    <property type="match status" value="1"/>
</dbReference>
<dbReference type="GO" id="GO:0004252">
    <property type="term" value="F:serine-type endopeptidase activity"/>
    <property type="evidence" value="ECO:0007669"/>
    <property type="project" value="UniProtKB-UniRule"/>
</dbReference>
<dbReference type="InterPro" id="IPR046336">
    <property type="entry name" value="Lon_prtase_N_sf"/>
</dbReference>
<accession>A0AAW0WTT6</accession>
<dbReference type="FunFam" id="2.30.130.40:FF:000003">
    <property type="entry name" value="Lon protease homolog 2, peroxisomal"/>
    <property type="match status" value="1"/>
</dbReference>
<organism evidence="16 17">
    <name type="scientific">Cherax quadricarinatus</name>
    <name type="common">Australian red claw crayfish</name>
    <dbReference type="NCBI Taxonomy" id="27406"/>
    <lineage>
        <taxon>Eukaryota</taxon>
        <taxon>Metazoa</taxon>
        <taxon>Ecdysozoa</taxon>
        <taxon>Arthropoda</taxon>
        <taxon>Crustacea</taxon>
        <taxon>Multicrustacea</taxon>
        <taxon>Malacostraca</taxon>
        <taxon>Eumalacostraca</taxon>
        <taxon>Eucarida</taxon>
        <taxon>Decapoda</taxon>
        <taxon>Pleocyemata</taxon>
        <taxon>Astacidea</taxon>
        <taxon>Parastacoidea</taxon>
        <taxon>Parastacidae</taxon>
        <taxon>Cherax</taxon>
    </lineage>
</organism>
<keyword evidence="3 9" id="KW-0547">Nucleotide-binding</keyword>
<gene>
    <name evidence="16" type="ORF">OTU49_005269</name>
</gene>
<dbReference type="InterPro" id="IPR004815">
    <property type="entry name" value="Lon_bac/euk-typ"/>
</dbReference>
<dbReference type="InterPro" id="IPR020568">
    <property type="entry name" value="Ribosomal_Su5_D2-typ_SF"/>
</dbReference>
<dbReference type="PROSITE" id="PS51786">
    <property type="entry name" value="LON_PROTEOLYTIC"/>
    <property type="match status" value="1"/>
</dbReference>
<feature type="region of interest" description="Disordered" evidence="13">
    <location>
        <begin position="587"/>
        <end position="614"/>
    </location>
</feature>
<dbReference type="PRINTS" id="PR00830">
    <property type="entry name" value="ENDOLAPTASE"/>
</dbReference>
<dbReference type="InterPro" id="IPR015947">
    <property type="entry name" value="PUA-like_sf"/>
</dbReference>
<dbReference type="FunFam" id="3.30.230.10:FF:000019">
    <property type="entry name" value="Lon protease homolog 2, peroxisomal"/>
    <property type="match status" value="1"/>
</dbReference>
<feature type="domain" description="Lon N-terminal" evidence="15">
    <location>
        <begin position="26"/>
        <end position="230"/>
    </location>
</feature>
<dbReference type="EC" id="3.4.21.-" evidence="12"/>
<dbReference type="Pfam" id="PF22667">
    <property type="entry name" value="Lon_lid"/>
    <property type="match status" value="1"/>
</dbReference>
<feature type="binding site" evidence="9">
    <location>
        <begin position="379"/>
        <end position="386"/>
    </location>
    <ligand>
        <name>ATP</name>
        <dbReference type="ChEBI" id="CHEBI:30616"/>
    </ligand>
</feature>
<evidence type="ECO:0000256" key="9">
    <source>
        <dbReference type="PIRSR" id="PIRSR001174-2"/>
    </source>
</evidence>
<dbReference type="InterPro" id="IPR008269">
    <property type="entry name" value="Lon_proteolytic"/>
</dbReference>
<dbReference type="InterPro" id="IPR003111">
    <property type="entry name" value="Lon_prtase_N"/>
</dbReference>
<dbReference type="InterPro" id="IPR003593">
    <property type="entry name" value="AAA+_ATPase"/>
</dbReference>
<dbReference type="Gene3D" id="1.20.5.5270">
    <property type="match status" value="1"/>
</dbReference>
<evidence type="ECO:0000313" key="16">
    <source>
        <dbReference type="EMBL" id="KAK8735690.1"/>
    </source>
</evidence>
<feature type="non-terminal residue" evidence="16">
    <location>
        <position position="1"/>
    </location>
</feature>
<feature type="domain" description="Lon proteolytic" evidence="14">
    <location>
        <begin position="673"/>
        <end position="854"/>
    </location>
</feature>
<dbReference type="InterPro" id="IPR027065">
    <property type="entry name" value="Lon_Prtase"/>
</dbReference>
<feature type="active site" evidence="8 10">
    <location>
        <position position="760"/>
    </location>
</feature>
<evidence type="ECO:0000256" key="10">
    <source>
        <dbReference type="PROSITE-ProRule" id="PRU01122"/>
    </source>
</evidence>
<dbReference type="SMART" id="SM00382">
    <property type="entry name" value="AAA"/>
    <property type="match status" value="1"/>
</dbReference>
<reference evidence="16 17" key="1">
    <citation type="journal article" date="2024" name="BMC Genomics">
        <title>Genome assembly of redclaw crayfish (Cherax quadricarinatus) provides insights into its immune adaptation and hypoxia tolerance.</title>
        <authorList>
            <person name="Liu Z."/>
            <person name="Zheng J."/>
            <person name="Li H."/>
            <person name="Fang K."/>
            <person name="Wang S."/>
            <person name="He J."/>
            <person name="Zhou D."/>
            <person name="Weng S."/>
            <person name="Chi M."/>
            <person name="Gu Z."/>
            <person name="He J."/>
            <person name="Li F."/>
            <person name="Wang M."/>
        </authorList>
    </citation>
    <scope>NUCLEOTIDE SEQUENCE [LARGE SCALE GENOMIC DNA]</scope>
    <source>
        <strain evidence="16">ZL_2023a</strain>
    </source>
</reference>
<feature type="region of interest" description="Disordered" evidence="13">
    <location>
        <begin position="239"/>
        <end position="269"/>
    </location>
</feature>
<keyword evidence="7" id="KW-0346">Stress response</keyword>